<evidence type="ECO:0000313" key="6">
    <source>
        <dbReference type="EMBL" id="SMD13923.1"/>
    </source>
</evidence>
<dbReference type="STRING" id="112901.SAMN04488500_13226"/>
<name>A0A1W2EW56_9FIRM</name>
<dbReference type="Proteomes" id="UP000192738">
    <property type="component" value="Unassembled WGS sequence"/>
</dbReference>
<dbReference type="InterPro" id="IPR003382">
    <property type="entry name" value="Flavoprotein"/>
</dbReference>
<keyword evidence="7" id="KW-1185">Reference proteome</keyword>
<evidence type="ECO:0000256" key="4">
    <source>
        <dbReference type="ARBA" id="ARBA00022679"/>
    </source>
</evidence>
<keyword evidence="2" id="KW-0285">Flavoprotein</keyword>
<evidence type="ECO:0000259" key="5">
    <source>
        <dbReference type="Pfam" id="PF02441"/>
    </source>
</evidence>
<dbReference type="SUPFAM" id="SSF52507">
    <property type="entry name" value="Homo-oligomeric flavin-containing Cys decarboxylases, HFCD"/>
    <property type="match status" value="1"/>
</dbReference>
<dbReference type="InterPro" id="IPR036551">
    <property type="entry name" value="Flavin_trans-like"/>
</dbReference>
<keyword evidence="3" id="KW-0288">FMN</keyword>
<evidence type="ECO:0000256" key="3">
    <source>
        <dbReference type="ARBA" id="ARBA00022643"/>
    </source>
</evidence>
<feature type="domain" description="Flavoprotein" evidence="5">
    <location>
        <begin position="2"/>
        <end position="168"/>
    </location>
</feature>
<reference evidence="6 7" key="1">
    <citation type="submission" date="2017-04" db="EMBL/GenBank/DDBJ databases">
        <authorList>
            <person name="Afonso C.L."/>
            <person name="Miller P.J."/>
            <person name="Scott M.A."/>
            <person name="Spackman E."/>
            <person name="Goraichik I."/>
            <person name="Dimitrov K.M."/>
            <person name="Suarez D.L."/>
            <person name="Swayne D.E."/>
        </authorList>
    </citation>
    <scope>NUCLEOTIDE SEQUENCE [LARGE SCALE GENOMIC DNA]</scope>
    <source>
        <strain evidence="6 7">DSM 5090</strain>
    </source>
</reference>
<dbReference type="RefSeq" id="WP_084578292.1">
    <property type="nucleotide sequence ID" value="NZ_CP155572.1"/>
</dbReference>
<dbReference type="AlphaFoldDB" id="A0A1W2EW56"/>
<dbReference type="GO" id="GO:0004659">
    <property type="term" value="F:prenyltransferase activity"/>
    <property type="evidence" value="ECO:0007669"/>
    <property type="project" value="UniProtKB-KW"/>
</dbReference>
<gene>
    <name evidence="6" type="ORF">SAMN04488500_13226</name>
</gene>
<accession>A0A1W2EW56</accession>
<sequence>MKPIVGITDATGMIYALRLLETFHKLNTQTCLIMSREAEATLIRETNCSLAHYKSLAHHFCFDDAEILPYSEWDADSMIIIPCSVDSIAPIVHDSHLNLLQKAANNILKIKKKLILVASEPVFLPDHLKILLEMAYKGATIMPYMPSFYHKPTSIDDIVNHHTGRILDLLDIEHNMVKRWGEKSE</sequence>
<evidence type="ECO:0000256" key="2">
    <source>
        <dbReference type="ARBA" id="ARBA00022630"/>
    </source>
</evidence>
<dbReference type="Pfam" id="PF02441">
    <property type="entry name" value="Flavoprotein"/>
    <property type="match status" value="1"/>
</dbReference>
<dbReference type="InterPro" id="IPR004507">
    <property type="entry name" value="UbiX-like"/>
</dbReference>
<keyword evidence="4" id="KW-0808">Transferase</keyword>
<dbReference type="EMBL" id="FWXI01000032">
    <property type="protein sequence ID" value="SMD13923.1"/>
    <property type="molecule type" value="Genomic_DNA"/>
</dbReference>
<evidence type="ECO:0000313" key="7">
    <source>
        <dbReference type="Proteomes" id="UP000192738"/>
    </source>
</evidence>
<dbReference type="NCBIfam" id="TIGR00421">
    <property type="entry name" value="ubiX_pad"/>
    <property type="match status" value="1"/>
</dbReference>
<organism evidence="6 7">
    <name type="scientific">Sporomusa malonica</name>
    <dbReference type="NCBI Taxonomy" id="112901"/>
    <lineage>
        <taxon>Bacteria</taxon>
        <taxon>Bacillati</taxon>
        <taxon>Bacillota</taxon>
        <taxon>Negativicutes</taxon>
        <taxon>Selenomonadales</taxon>
        <taxon>Sporomusaceae</taxon>
        <taxon>Sporomusa</taxon>
    </lineage>
</organism>
<dbReference type="OrthoDB" id="9781577at2"/>
<proteinExistence type="predicted"/>
<protein>
    <submittedName>
        <fullName evidence="6">4-hydroxy-3-polyprenylbenzoate decarboxylase</fullName>
    </submittedName>
</protein>
<dbReference type="Gene3D" id="3.40.50.1950">
    <property type="entry name" value="Flavin prenyltransferase-like"/>
    <property type="match status" value="1"/>
</dbReference>
<evidence type="ECO:0000256" key="1">
    <source>
        <dbReference type="ARBA" id="ARBA00022602"/>
    </source>
</evidence>
<keyword evidence="1" id="KW-0637">Prenyltransferase</keyword>